<comment type="caution">
    <text evidence="2">The sequence shown here is derived from an EMBL/GenBank/DDBJ whole genome shotgun (WGS) entry which is preliminary data.</text>
</comment>
<sequence>MSRTHLPTLLAIIASVSLGAAPALAQPVREDGKATVTMVSPMSIVKIRDLDFGTIYMDATSTGGTVVIDPTRPEGSEISVTGAILSGNDGHSAKFGGSPERTKKIKIRIPKGTITMTRLGGTETLVVRNFTLDGPDQRTVTASTYFDFRVGASIDIPAGAAEGAYEGQFEVQVQYP</sequence>
<feature type="signal peptide" evidence="1">
    <location>
        <begin position="1"/>
        <end position="25"/>
    </location>
</feature>
<dbReference type="Pfam" id="PF14352">
    <property type="entry name" value="DUF4402"/>
    <property type="match status" value="1"/>
</dbReference>
<proteinExistence type="predicted"/>
<feature type="chain" id="PRO_5032945619" description="DUF4402 domain-containing protein" evidence="1">
    <location>
        <begin position="26"/>
        <end position="176"/>
    </location>
</feature>
<reference evidence="2 3" key="1">
    <citation type="submission" date="2020-08" db="EMBL/GenBank/DDBJ databases">
        <title>Genomic Encyclopedia of Type Strains, Phase IV (KMG-IV): sequencing the most valuable type-strain genomes for metagenomic binning, comparative biology and taxonomic classification.</title>
        <authorList>
            <person name="Goeker M."/>
        </authorList>
    </citation>
    <scope>NUCLEOTIDE SEQUENCE [LARGE SCALE GENOMIC DNA]</scope>
    <source>
        <strain evidence="2 3">DSM 24194</strain>
    </source>
</reference>
<dbReference type="RefSeq" id="WP_183934125.1">
    <property type="nucleotide sequence ID" value="NZ_JACICF010000002.1"/>
</dbReference>
<evidence type="ECO:0000256" key="1">
    <source>
        <dbReference type="SAM" id="SignalP"/>
    </source>
</evidence>
<organism evidence="2 3">
    <name type="scientific">Sphingomicrobium lutaoense</name>
    <dbReference type="NCBI Taxonomy" id="515949"/>
    <lineage>
        <taxon>Bacteria</taxon>
        <taxon>Pseudomonadati</taxon>
        <taxon>Pseudomonadota</taxon>
        <taxon>Alphaproteobacteria</taxon>
        <taxon>Sphingomonadales</taxon>
        <taxon>Sphingomonadaceae</taxon>
        <taxon>Sphingomicrobium</taxon>
    </lineage>
</organism>
<keyword evidence="3" id="KW-1185">Reference proteome</keyword>
<dbReference type="AlphaFoldDB" id="A0A839Z282"/>
<name>A0A839Z282_9SPHN</name>
<dbReference type="EMBL" id="JACICF010000002">
    <property type="protein sequence ID" value="MBB3764750.1"/>
    <property type="molecule type" value="Genomic_DNA"/>
</dbReference>
<keyword evidence="1" id="KW-0732">Signal</keyword>
<dbReference type="InterPro" id="IPR025514">
    <property type="entry name" value="DUF4402"/>
</dbReference>
<evidence type="ECO:0000313" key="3">
    <source>
        <dbReference type="Proteomes" id="UP000578569"/>
    </source>
</evidence>
<evidence type="ECO:0008006" key="4">
    <source>
        <dbReference type="Google" id="ProtNLM"/>
    </source>
</evidence>
<accession>A0A839Z282</accession>
<protein>
    <recommendedName>
        <fullName evidence="4">DUF4402 domain-containing protein</fullName>
    </recommendedName>
</protein>
<evidence type="ECO:0000313" key="2">
    <source>
        <dbReference type="EMBL" id="MBB3764750.1"/>
    </source>
</evidence>
<dbReference type="Proteomes" id="UP000578569">
    <property type="component" value="Unassembled WGS sequence"/>
</dbReference>
<gene>
    <name evidence="2" type="ORF">FHS50_001812</name>
</gene>